<evidence type="ECO:0000259" key="21">
    <source>
        <dbReference type="Pfam" id="PF24621"/>
    </source>
</evidence>
<feature type="binding site" evidence="19">
    <location>
        <position position="152"/>
    </location>
    <ligand>
        <name>NAD(+)</name>
        <dbReference type="ChEBI" id="CHEBI:57540"/>
    </ligand>
</feature>
<evidence type="ECO:0000313" key="22">
    <source>
        <dbReference type="EMBL" id="TVV71846.1"/>
    </source>
</evidence>
<feature type="binding site" evidence="19">
    <location>
        <begin position="130"/>
        <end position="131"/>
    </location>
    <ligand>
        <name>NAD(+)</name>
        <dbReference type="ChEBI" id="CHEBI:57540"/>
    </ligand>
</feature>
<dbReference type="SUPFAM" id="SSF56796">
    <property type="entry name" value="Dehydroquinate synthase-like"/>
    <property type="match status" value="1"/>
</dbReference>
<dbReference type="Pfam" id="PF01761">
    <property type="entry name" value="DHQ_synthase"/>
    <property type="match status" value="1"/>
</dbReference>
<feature type="domain" description="3-dehydroquinate synthase N-terminal" evidence="20">
    <location>
        <begin position="68"/>
        <end position="179"/>
    </location>
</feature>
<dbReference type="InterPro" id="IPR030960">
    <property type="entry name" value="DHQS/DOIS_N"/>
</dbReference>
<keyword evidence="12 19" id="KW-0479">Metal-binding</keyword>
<dbReference type="AlphaFoldDB" id="A0A558QXG0"/>
<feature type="binding site" evidence="19">
    <location>
        <position position="249"/>
    </location>
    <ligand>
        <name>Zn(2+)</name>
        <dbReference type="ChEBI" id="CHEBI:29105"/>
    </ligand>
</feature>
<dbReference type="UniPathway" id="UPA00053">
    <property type="reaction ID" value="UER00085"/>
</dbReference>
<feature type="binding site" evidence="19">
    <location>
        <position position="267"/>
    </location>
    <ligand>
        <name>Zn(2+)</name>
        <dbReference type="ChEBI" id="CHEBI:29105"/>
    </ligand>
</feature>
<dbReference type="HAMAP" id="MF_00110">
    <property type="entry name" value="DHQ_synthase"/>
    <property type="match status" value="1"/>
</dbReference>
<dbReference type="FunFam" id="3.40.50.1970:FF:000007">
    <property type="entry name" value="Pentafunctional AROM polypeptide"/>
    <property type="match status" value="1"/>
</dbReference>
<dbReference type="InterPro" id="IPR016037">
    <property type="entry name" value="DHQ_synth_AroB"/>
</dbReference>
<evidence type="ECO:0000313" key="23">
    <source>
        <dbReference type="Proteomes" id="UP000318681"/>
    </source>
</evidence>
<dbReference type="InterPro" id="IPR056179">
    <property type="entry name" value="DHQS_C"/>
</dbReference>
<evidence type="ECO:0000256" key="16">
    <source>
        <dbReference type="ARBA" id="ARBA00023141"/>
    </source>
</evidence>
<dbReference type="GO" id="GO:0000166">
    <property type="term" value="F:nucleotide binding"/>
    <property type="evidence" value="ECO:0007669"/>
    <property type="project" value="UniProtKB-KW"/>
</dbReference>
<name>A0A558QXG0_9SPHN</name>
<reference evidence="22 23" key="1">
    <citation type="submission" date="2019-07" db="EMBL/GenBank/DDBJ databases">
        <title>Sphingomonas solaris sp. nov., isolated from a solar panel from Boston, Massachusetts.</title>
        <authorList>
            <person name="Tanner K."/>
            <person name="Pascual J."/>
            <person name="Mancuso C."/>
            <person name="Pereto J."/>
            <person name="Khalil A."/>
            <person name="Vilanova C."/>
        </authorList>
    </citation>
    <scope>NUCLEOTIDE SEQUENCE [LARGE SCALE GENOMIC DNA]</scope>
    <source>
        <strain evidence="22 23">R4DWN</strain>
    </source>
</reference>
<keyword evidence="14 19" id="KW-0862">Zinc</keyword>
<evidence type="ECO:0000256" key="9">
    <source>
        <dbReference type="ARBA" id="ARBA00017684"/>
    </source>
</evidence>
<feature type="binding site" evidence="19">
    <location>
        <position position="185"/>
    </location>
    <ligand>
        <name>Zn(2+)</name>
        <dbReference type="ChEBI" id="CHEBI:29105"/>
    </ligand>
</feature>
<proteinExistence type="inferred from homology"/>
<evidence type="ECO:0000256" key="6">
    <source>
        <dbReference type="ARBA" id="ARBA00004661"/>
    </source>
</evidence>
<keyword evidence="18 19" id="KW-0170">Cobalt</keyword>
<dbReference type="PIRSF" id="PIRSF001455">
    <property type="entry name" value="DHQ_synth"/>
    <property type="match status" value="1"/>
</dbReference>
<evidence type="ECO:0000256" key="18">
    <source>
        <dbReference type="ARBA" id="ARBA00023285"/>
    </source>
</evidence>
<evidence type="ECO:0000256" key="4">
    <source>
        <dbReference type="ARBA" id="ARBA00003485"/>
    </source>
</evidence>
<evidence type="ECO:0000256" key="17">
    <source>
        <dbReference type="ARBA" id="ARBA00023239"/>
    </source>
</evidence>
<evidence type="ECO:0000256" key="12">
    <source>
        <dbReference type="ARBA" id="ARBA00022723"/>
    </source>
</evidence>
<comment type="catalytic activity">
    <reaction evidence="1 19">
        <text>7-phospho-2-dehydro-3-deoxy-D-arabino-heptonate = 3-dehydroquinate + phosphate</text>
        <dbReference type="Rhea" id="RHEA:21968"/>
        <dbReference type="ChEBI" id="CHEBI:32364"/>
        <dbReference type="ChEBI" id="CHEBI:43474"/>
        <dbReference type="ChEBI" id="CHEBI:58394"/>
        <dbReference type="EC" id="4.2.3.4"/>
    </reaction>
</comment>
<dbReference type="GO" id="GO:0005737">
    <property type="term" value="C:cytoplasm"/>
    <property type="evidence" value="ECO:0007669"/>
    <property type="project" value="UniProtKB-SubCell"/>
</dbReference>
<comment type="cofactor">
    <cofactor evidence="3">
        <name>Zn(2+)</name>
        <dbReference type="ChEBI" id="CHEBI:29105"/>
    </cofactor>
</comment>
<dbReference type="OrthoDB" id="9806583at2"/>
<comment type="caution">
    <text evidence="22">The sequence shown here is derived from an EMBL/GenBank/DDBJ whole genome shotgun (WGS) entry which is preliminary data.</text>
</comment>
<dbReference type="GO" id="GO:0008652">
    <property type="term" value="P:amino acid biosynthetic process"/>
    <property type="evidence" value="ECO:0007669"/>
    <property type="project" value="UniProtKB-KW"/>
</dbReference>
<evidence type="ECO:0000256" key="15">
    <source>
        <dbReference type="ARBA" id="ARBA00023027"/>
    </source>
</evidence>
<dbReference type="PANTHER" id="PTHR43622">
    <property type="entry name" value="3-DEHYDROQUINATE SYNTHASE"/>
    <property type="match status" value="1"/>
</dbReference>
<gene>
    <name evidence="19" type="primary">aroB</name>
    <name evidence="22" type="ORF">FOY91_15995</name>
</gene>
<dbReference type="Pfam" id="PF24621">
    <property type="entry name" value="DHQS_C"/>
    <property type="match status" value="1"/>
</dbReference>
<keyword evidence="15 19" id="KW-0520">NAD</keyword>
<evidence type="ECO:0000256" key="5">
    <source>
        <dbReference type="ARBA" id="ARBA00004496"/>
    </source>
</evidence>
<organism evidence="22 23">
    <name type="scientific">Alterirhizorhabdus solaris</name>
    <dbReference type="NCBI Taxonomy" id="2529389"/>
    <lineage>
        <taxon>Bacteria</taxon>
        <taxon>Pseudomonadati</taxon>
        <taxon>Pseudomonadota</taxon>
        <taxon>Alphaproteobacteria</taxon>
        <taxon>Sphingomonadales</taxon>
        <taxon>Rhizorhabdaceae</taxon>
        <taxon>Alterirhizorhabdus</taxon>
    </lineage>
</organism>
<accession>A0A558QXG0</accession>
<evidence type="ECO:0000256" key="10">
    <source>
        <dbReference type="ARBA" id="ARBA00022490"/>
    </source>
</evidence>
<evidence type="ECO:0000256" key="11">
    <source>
        <dbReference type="ARBA" id="ARBA00022605"/>
    </source>
</evidence>
<dbReference type="GO" id="GO:0009073">
    <property type="term" value="P:aromatic amino acid family biosynthetic process"/>
    <property type="evidence" value="ECO:0007669"/>
    <property type="project" value="UniProtKB-KW"/>
</dbReference>
<dbReference type="InterPro" id="IPR050071">
    <property type="entry name" value="Dehydroquinate_synthase"/>
</dbReference>
<evidence type="ECO:0000256" key="14">
    <source>
        <dbReference type="ARBA" id="ARBA00022833"/>
    </source>
</evidence>
<keyword evidence="10 19" id="KW-0963">Cytoplasm</keyword>
<feature type="domain" description="3-dehydroquinate synthase C-terminal" evidence="21">
    <location>
        <begin position="182"/>
        <end position="331"/>
    </location>
</feature>
<comment type="caution">
    <text evidence="19">Lacks conserved residue(s) required for the propagation of feature annotation.</text>
</comment>
<keyword evidence="16 19" id="KW-0057">Aromatic amino acid biosynthesis</keyword>
<evidence type="ECO:0000256" key="3">
    <source>
        <dbReference type="ARBA" id="ARBA00001947"/>
    </source>
</evidence>
<dbReference type="GO" id="GO:0003856">
    <property type="term" value="F:3-dehydroquinate synthase activity"/>
    <property type="evidence" value="ECO:0007669"/>
    <property type="project" value="UniProtKB-UniRule"/>
</dbReference>
<sequence length="372" mass="39018">MTTVPVPLGERAYDILIEDGALDRAGTLLALFARQARFLIVTDAHVADAQLARLTASLDTAGLRHDTVILPPGEATKSWGQLAALTDAMLERGIERGDHVIALGGGVIGDLVGFAAAILKRGCGFVQIPTTLLAQVDSSVGGKTAINSAAGKNLIGAFHQPAFVLIDPTTLDTLPRREMLAGYAEVVKYGLIDDAAFFDWCEANLPALLAGDSAARAHAIRHSVSAKARIVVADERETTGTRALLNLGHTFGHALEADTGFSDRLLHGEAVAAGMALAFRFSARLGLCPADDAARVTRHLAAAGLPTTLDAAGVRADGAALVAHMAHDKKMEGGRLPFLLARGIGRTFLAKDVSLDEVAAFLEDERQRTDAA</sequence>
<comment type="pathway">
    <text evidence="6 19">Metabolic intermediate biosynthesis; chorismate biosynthesis; chorismate from D-erythrose 4-phosphate and phosphoenolpyruvate: step 2/7.</text>
</comment>
<keyword evidence="17 19" id="KW-0456">Lyase</keyword>
<dbReference type="CDD" id="cd08195">
    <property type="entry name" value="DHQS"/>
    <property type="match status" value="1"/>
</dbReference>
<dbReference type="InterPro" id="IPR030963">
    <property type="entry name" value="DHQ_synth_fam"/>
</dbReference>
<protein>
    <recommendedName>
        <fullName evidence="9 19">3-dehydroquinate synthase</fullName>
        <shortName evidence="19">DHQS</shortName>
        <ecNumber evidence="8 19">4.2.3.4</ecNumber>
    </recommendedName>
</protein>
<comment type="subcellular location">
    <subcellularLocation>
        <location evidence="5 19">Cytoplasm</location>
    </subcellularLocation>
</comment>
<keyword evidence="23" id="KW-1185">Reference proteome</keyword>
<evidence type="ECO:0000256" key="1">
    <source>
        <dbReference type="ARBA" id="ARBA00001393"/>
    </source>
</evidence>
<evidence type="ECO:0000256" key="19">
    <source>
        <dbReference type="HAMAP-Rule" id="MF_00110"/>
    </source>
</evidence>
<dbReference type="EMBL" id="VNIM01000078">
    <property type="protein sequence ID" value="TVV71846.1"/>
    <property type="molecule type" value="Genomic_DNA"/>
</dbReference>
<feature type="binding site" evidence="19">
    <location>
        <begin position="170"/>
        <end position="173"/>
    </location>
    <ligand>
        <name>NAD(+)</name>
        <dbReference type="ChEBI" id="CHEBI:57540"/>
    </ligand>
</feature>
<dbReference type="Gene3D" id="3.40.50.1970">
    <property type="match status" value="1"/>
</dbReference>
<dbReference type="Gene3D" id="1.20.1090.10">
    <property type="entry name" value="Dehydroquinate synthase-like - alpha domain"/>
    <property type="match status" value="1"/>
</dbReference>
<evidence type="ECO:0000256" key="2">
    <source>
        <dbReference type="ARBA" id="ARBA00001911"/>
    </source>
</evidence>
<evidence type="ECO:0000256" key="7">
    <source>
        <dbReference type="ARBA" id="ARBA00005412"/>
    </source>
</evidence>
<feature type="binding site" evidence="19">
    <location>
        <begin position="106"/>
        <end position="110"/>
    </location>
    <ligand>
        <name>NAD(+)</name>
        <dbReference type="ChEBI" id="CHEBI:57540"/>
    </ligand>
</feature>
<keyword evidence="13 19" id="KW-0547">Nucleotide-binding</keyword>
<feature type="binding site" evidence="19">
    <location>
        <position position="143"/>
    </location>
    <ligand>
        <name>NAD(+)</name>
        <dbReference type="ChEBI" id="CHEBI:57540"/>
    </ligand>
</feature>
<comment type="cofactor">
    <cofactor evidence="2 19">
        <name>NAD(+)</name>
        <dbReference type="ChEBI" id="CHEBI:57540"/>
    </cofactor>
</comment>
<evidence type="ECO:0000259" key="20">
    <source>
        <dbReference type="Pfam" id="PF01761"/>
    </source>
</evidence>
<dbReference type="GO" id="GO:0009423">
    <property type="term" value="P:chorismate biosynthetic process"/>
    <property type="evidence" value="ECO:0007669"/>
    <property type="project" value="UniProtKB-UniRule"/>
</dbReference>
<comment type="function">
    <text evidence="4 19">Catalyzes the conversion of 3-deoxy-D-arabino-heptulosonate 7-phosphate (DAHP) to dehydroquinate (DHQ).</text>
</comment>
<dbReference type="RefSeq" id="WP_145154166.1">
    <property type="nucleotide sequence ID" value="NZ_VNIM01000078.1"/>
</dbReference>
<dbReference type="Proteomes" id="UP000318681">
    <property type="component" value="Unassembled WGS sequence"/>
</dbReference>
<comment type="cofactor">
    <cofactor evidence="19">
        <name>Co(2+)</name>
        <dbReference type="ChEBI" id="CHEBI:48828"/>
    </cofactor>
    <cofactor evidence="19">
        <name>Zn(2+)</name>
        <dbReference type="ChEBI" id="CHEBI:29105"/>
    </cofactor>
    <text evidence="19">Binds 1 divalent metal cation per subunit. Can use either Co(2+) or Zn(2+).</text>
</comment>
<keyword evidence="11 19" id="KW-0028">Amino-acid biosynthesis</keyword>
<dbReference type="GO" id="GO:0046872">
    <property type="term" value="F:metal ion binding"/>
    <property type="evidence" value="ECO:0007669"/>
    <property type="project" value="UniProtKB-KW"/>
</dbReference>
<dbReference type="PANTHER" id="PTHR43622:SF7">
    <property type="entry name" value="3-DEHYDROQUINATE SYNTHASE, CHLOROPLASTIC"/>
    <property type="match status" value="1"/>
</dbReference>
<dbReference type="NCBIfam" id="TIGR01357">
    <property type="entry name" value="aroB"/>
    <property type="match status" value="1"/>
</dbReference>
<comment type="similarity">
    <text evidence="7 19">Belongs to the sugar phosphate cyclases superfamily. Dehydroquinate synthase family.</text>
</comment>
<dbReference type="EC" id="4.2.3.4" evidence="8 19"/>
<evidence type="ECO:0000256" key="13">
    <source>
        <dbReference type="ARBA" id="ARBA00022741"/>
    </source>
</evidence>
<evidence type="ECO:0000256" key="8">
    <source>
        <dbReference type="ARBA" id="ARBA00013031"/>
    </source>
</evidence>